<dbReference type="Gramene" id="OMERI12G12710.1">
    <property type="protein sequence ID" value="OMERI12G12710.1"/>
    <property type="gene ID" value="OMERI12G12710"/>
</dbReference>
<proteinExistence type="predicted"/>
<keyword evidence="2" id="KW-1185">Reference proteome</keyword>
<name>A0A0E0FDW1_9ORYZ</name>
<evidence type="ECO:0000313" key="1">
    <source>
        <dbReference type="EnsemblPlants" id="OMERI12G12710.1"/>
    </source>
</evidence>
<dbReference type="EnsemblPlants" id="OMERI12G12710.1">
    <property type="protein sequence ID" value="OMERI12G12710.1"/>
    <property type="gene ID" value="OMERI12G12710"/>
</dbReference>
<organism evidence="1">
    <name type="scientific">Oryza meridionalis</name>
    <dbReference type="NCBI Taxonomy" id="40149"/>
    <lineage>
        <taxon>Eukaryota</taxon>
        <taxon>Viridiplantae</taxon>
        <taxon>Streptophyta</taxon>
        <taxon>Embryophyta</taxon>
        <taxon>Tracheophyta</taxon>
        <taxon>Spermatophyta</taxon>
        <taxon>Magnoliopsida</taxon>
        <taxon>Liliopsida</taxon>
        <taxon>Poales</taxon>
        <taxon>Poaceae</taxon>
        <taxon>BOP clade</taxon>
        <taxon>Oryzoideae</taxon>
        <taxon>Oryzeae</taxon>
        <taxon>Oryzinae</taxon>
        <taxon>Oryza</taxon>
    </lineage>
</organism>
<evidence type="ECO:0000313" key="2">
    <source>
        <dbReference type="Proteomes" id="UP000008021"/>
    </source>
</evidence>
<sequence length="105" mass="11362">MAPWQENRLDAAAPGKLRCAEEVGGTDELPIGRPRRGRCDGAAAGEQARYSGAGEASMQRGCCDTAMRQGSFDAPKKWAAQTNSLLAEWAVIHGHLVFIRRSYPC</sequence>
<dbReference type="AlphaFoldDB" id="A0A0E0FDW1"/>
<reference evidence="1" key="2">
    <citation type="submission" date="2018-05" db="EMBL/GenBank/DDBJ databases">
        <title>OmerRS3 (Oryza meridionalis Reference Sequence Version 3).</title>
        <authorList>
            <person name="Zhang J."/>
            <person name="Kudrna D."/>
            <person name="Lee S."/>
            <person name="Talag J."/>
            <person name="Welchert J."/>
            <person name="Wing R.A."/>
        </authorList>
    </citation>
    <scope>NUCLEOTIDE SEQUENCE [LARGE SCALE GENOMIC DNA]</scope>
    <source>
        <strain evidence="1">cv. OR44</strain>
    </source>
</reference>
<protein>
    <submittedName>
        <fullName evidence="1">Uncharacterized protein</fullName>
    </submittedName>
</protein>
<accession>A0A0E0FDW1</accession>
<dbReference type="Proteomes" id="UP000008021">
    <property type="component" value="Chromosome 12"/>
</dbReference>
<reference evidence="1" key="1">
    <citation type="submission" date="2015-04" db="UniProtKB">
        <authorList>
            <consortium name="EnsemblPlants"/>
        </authorList>
    </citation>
    <scope>IDENTIFICATION</scope>
</reference>
<dbReference type="HOGENOM" id="CLU_2240890_0_0_1"/>